<dbReference type="GO" id="GO:0005739">
    <property type="term" value="C:mitochondrion"/>
    <property type="evidence" value="ECO:0007669"/>
    <property type="project" value="UniProtKB-SubCell"/>
</dbReference>
<reference evidence="6" key="2">
    <citation type="submission" date="2025-04" db="UniProtKB">
        <authorList>
            <consortium name="RefSeq"/>
        </authorList>
    </citation>
    <scope>IDENTIFICATION</scope>
    <source>
        <strain evidence="6">USDA-PBARC FA_bdor</strain>
        <tissue evidence="6">Whole organism</tissue>
    </source>
</reference>
<keyword evidence="3" id="KW-0496">Mitochondrion</keyword>
<accession>A0A9R1T3X9</accession>
<accession>A0A0C9R0Q9</accession>
<dbReference type="GeneID" id="105266067"/>
<comment type="similarity">
    <text evidence="1 3">Belongs to the CMC family.</text>
</comment>
<evidence type="ECO:0000256" key="3">
    <source>
        <dbReference type="RuleBase" id="RU364104"/>
    </source>
</evidence>
<dbReference type="RefSeq" id="XP_011302257.1">
    <property type="nucleotide sequence ID" value="XM_011303955.1"/>
</dbReference>
<protein>
    <recommendedName>
        <fullName evidence="3">COX assembly mitochondrial protein</fullName>
    </recommendedName>
</protein>
<dbReference type="Pfam" id="PF08583">
    <property type="entry name" value="Cmc1"/>
    <property type="match status" value="1"/>
</dbReference>
<reference evidence="4" key="1">
    <citation type="submission" date="2015-01" db="EMBL/GenBank/DDBJ databases">
        <title>Transcriptome Assembly of Fopius arisanus.</title>
        <authorList>
            <person name="Geib S."/>
        </authorList>
    </citation>
    <scope>NUCLEOTIDE SEQUENCE</scope>
</reference>
<dbReference type="PROSITE" id="PS51808">
    <property type="entry name" value="CHCH"/>
    <property type="match status" value="1"/>
</dbReference>
<name>A0A0C9R0Q9_9HYME</name>
<dbReference type="KEGG" id="fas:105266067"/>
<dbReference type="InterPro" id="IPR013892">
    <property type="entry name" value="Cyt_c_biogenesis_Cmc1-like"/>
</dbReference>
<dbReference type="Proteomes" id="UP000694866">
    <property type="component" value="Unplaced"/>
</dbReference>
<keyword evidence="2" id="KW-1015">Disulfide bond</keyword>
<evidence type="ECO:0000256" key="1">
    <source>
        <dbReference type="ARBA" id="ARBA00007347"/>
    </source>
</evidence>
<organism evidence="4">
    <name type="scientific">Fopius arisanus</name>
    <dbReference type="NCBI Taxonomy" id="64838"/>
    <lineage>
        <taxon>Eukaryota</taxon>
        <taxon>Metazoa</taxon>
        <taxon>Ecdysozoa</taxon>
        <taxon>Arthropoda</taxon>
        <taxon>Hexapoda</taxon>
        <taxon>Insecta</taxon>
        <taxon>Pterygota</taxon>
        <taxon>Neoptera</taxon>
        <taxon>Endopterygota</taxon>
        <taxon>Hymenoptera</taxon>
        <taxon>Apocrita</taxon>
        <taxon>Ichneumonoidea</taxon>
        <taxon>Braconidae</taxon>
        <taxon>Opiinae</taxon>
        <taxon>Fopius</taxon>
    </lineage>
</organism>
<evidence type="ECO:0000313" key="5">
    <source>
        <dbReference type="Proteomes" id="UP000694866"/>
    </source>
</evidence>
<comment type="subcellular location">
    <subcellularLocation>
        <location evidence="3">Mitochondrion</location>
    </subcellularLocation>
</comment>
<dbReference type="EMBL" id="GBYB01000446">
    <property type="protein sequence ID" value="JAG70213.1"/>
    <property type="molecule type" value="Transcribed_RNA"/>
</dbReference>
<gene>
    <name evidence="4" type="primary">CMC1</name>
    <name evidence="6" type="synonym">LOC105266067</name>
    <name evidence="4" type="ORF">g.32556</name>
</gene>
<sequence length="142" mass="16539">MSETMAETEVKSENTEQPRELVRGVLSPKFTAGPHGLGDPDDKSLRKLEKQVLIPQKIRQKTRTEKCVDEVRAFTECGKEAGLLVWLDCRDANKKLWDCAEKWFYDKDFVAQCTEEYLNERSEYRRTGVGVKYMKRKHSAMF</sequence>
<evidence type="ECO:0000313" key="6">
    <source>
        <dbReference type="RefSeq" id="XP_011302257.1"/>
    </source>
</evidence>
<proteinExistence type="inferred from homology"/>
<dbReference type="AlphaFoldDB" id="A0A0C9R0Q9"/>
<evidence type="ECO:0000313" key="4">
    <source>
        <dbReference type="EMBL" id="JAG70213.1"/>
    </source>
</evidence>
<dbReference type="OrthoDB" id="6224010at2759"/>
<keyword evidence="5" id="KW-1185">Reference proteome</keyword>
<evidence type="ECO:0000256" key="2">
    <source>
        <dbReference type="ARBA" id="ARBA00023157"/>
    </source>
</evidence>